<dbReference type="WBParaSite" id="RSKR_0000304200.1">
    <property type="protein sequence ID" value="RSKR_0000304200.1"/>
    <property type="gene ID" value="RSKR_0000304200"/>
</dbReference>
<proteinExistence type="predicted"/>
<sequence>MGKLNFLIPGCGCFSRKEKSRGAGVDTQDDDVVREIEYMKTCGSNAHAVVVQNLKKNYGSHETVRGISFHVDYSQIFGLLGVNGSGKTSTFSVLTGQSDITSGNVYINNQTVASVRSGASRVGYCPQFDTIAEELTGETILYLFGRLSGISEGHVSFFVNCILDGLDLKAYAKNSISTYSGGCKRRLSLAVSLIGGPDILLLDEPTAGVDPQAKRLIWEVLRIVQKNNTAIILTSHSMEEIDLLCTNLAIMIAGKFRCYGSPQHIKNKYGSGYSVMFKVNSNTNVTQMIENFLHTFKNSRVVIQEAHQISLEIPKDCSVSWHRLFSTCEKYIEKYKLDDYFLGQTTLEQIFNDFSTNEVNTKDFRLRLN</sequence>
<name>A0AC35TPE4_9BILA</name>
<evidence type="ECO:0000313" key="2">
    <source>
        <dbReference type="WBParaSite" id="RSKR_0000304200.1"/>
    </source>
</evidence>
<dbReference type="Proteomes" id="UP000095286">
    <property type="component" value="Unplaced"/>
</dbReference>
<organism evidence="1 2">
    <name type="scientific">Rhabditophanes sp. KR3021</name>
    <dbReference type="NCBI Taxonomy" id="114890"/>
    <lineage>
        <taxon>Eukaryota</taxon>
        <taxon>Metazoa</taxon>
        <taxon>Ecdysozoa</taxon>
        <taxon>Nematoda</taxon>
        <taxon>Chromadorea</taxon>
        <taxon>Rhabditida</taxon>
        <taxon>Tylenchina</taxon>
        <taxon>Panagrolaimomorpha</taxon>
        <taxon>Strongyloidoidea</taxon>
        <taxon>Alloionematidae</taxon>
        <taxon>Rhabditophanes</taxon>
    </lineage>
</organism>
<protein>
    <submittedName>
        <fullName evidence="2">ABC transporter domain-containing protein</fullName>
    </submittedName>
</protein>
<evidence type="ECO:0000313" key="1">
    <source>
        <dbReference type="Proteomes" id="UP000095286"/>
    </source>
</evidence>
<accession>A0AC35TPE4</accession>
<reference evidence="2" key="1">
    <citation type="submission" date="2016-11" db="UniProtKB">
        <authorList>
            <consortium name="WormBaseParasite"/>
        </authorList>
    </citation>
    <scope>IDENTIFICATION</scope>
    <source>
        <strain evidence="2">KR3021</strain>
    </source>
</reference>